<feature type="compositionally biased region" description="Polar residues" evidence="1">
    <location>
        <begin position="468"/>
        <end position="492"/>
    </location>
</feature>
<evidence type="ECO:0000313" key="4">
    <source>
        <dbReference type="Proteomes" id="UP000429607"/>
    </source>
</evidence>
<feature type="region of interest" description="Disordered" evidence="1">
    <location>
        <begin position="47"/>
        <end position="151"/>
    </location>
</feature>
<feature type="compositionally biased region" description="Polar residues" evidence="1">
    <location>
        <begin position="503"/>
        <end position="514"/>
    </location>
</feature>
<protein>
    <submittedName>
        <fullName evidence="2">Uncharacterized protein</fullName>
    </submittedName>
</protein>
<evidence type="ECO:0000313" key="5">
    <source>
        <dbReference type="Proteomes" id="UP000434957"/>
    </source>
</evidence>
<dbReference type="EMBL" id="QXFT01002068">
    <property type="protein sequence ID" value="KAE9304547.1"/>
    <property type="molecule type" value="Genomic_DNA"/>
</dbReference>
<dbReference type="EMBL" id="QXFV01002040">
    <property type="protein sequence ID" value="KAE8993852.1"/>
    <property type="molecule type" value="Genomic_DNA"/>
</dbReference>
<accession>A0A6A3JI86</accession>
<evidence type="ECO:0000256" key="1">
    <source>
        <dbReference type="SAM" id="MobiDB-lite"/>
    </source>
</evidence>
<organism evidence="2 4">
    <name type="scientific">Phytophthora rubi</name>
    <dbReference type="NCBI Taxonomy" id="129364"/>
    <lineage>
        <taxon>Eukaryota</taxon>
        <taxon>Sar</taxon>
        <taxon>Stramenopiles</taxon>
        <taxon>Oomycota</taxon>
        <taxon>Peronosporomycetes</taxon>
        <taxon>Peronosporales</taxon>
        <taxon>Peronosporaceae</taxon>
        <taxon>Phytophthora</taxon>
    </lineage>
</organism>
<feature type="region of interest" description="Disordered" evidence="1">
    <location>
        <begin position="468"/>
        <end position="538"/>
    </location>
</feature>
<dbReference type="AlphaFoldDB" id="A0A6A3JI86"/>
<name>A0A6A3JI86_9STRA</name>
<dbReference type="Proteomes" id="UP000434957">
    <property type="component" value="Unassembled WGS sequence"/>
</dbReference>
<comment type="caution">
    <text evidence="2">The sequence shown here is derived from an EMBL/GenBank/DDBJ whole genome shotgun (WGS) entry which is preliminary data.</text>
</comment>
<keyword evidence="5" id="KW-1185">Reference proteome</keyword>
<dbReference type="Proteomes" id="UP000429607">
    <property type="component" value="Unassembled WGS sequence"/>
</dbReference>
<gene>
    <name evidence="2" type="ORF">PR001_g20557</name>
    <name evidence="3" type="ORF">PR003_g21725</name>
</gene>
<reference evidence="2 4" key="1">
    <citation type="submission" date="2018-09" db="EMBL/GenBank/DDBJ databases">
        <title>Genomic investigation of the strawberry pathogen Phytophthora fragariae indicates pathogenicity is determined by transcriptional variation in three key races.</title>
        <authorList>
            <person name="Adams T.M."/>
            <person name="Armitage A.D."/>
            <person name="Sobczyk M.K."/>
            <person name="Bates H.J."/>
            <person name="Dunwell J.M."/>
            <person name="Nellist C.F."/>
            <person name="Harrison R.J."/>
        </authorList>
    </citation>
    <scope>NUCLEOTIDE SEQUENCE [LARGE SCALE GENOMIC DNA]</scope>
    <source>
        <strain evidence="2 4">SCRP249</strain>
        <strain evidence="3 5">SCRP333</strain>
    </source>
</reference>
<feature type="compositionally biased region" description="Low complexity" evidence="1">
    <location>
        <begin position="125"/>
        <end position="149"/>
    </location>
</feature>
<evidence type="ECO:0000313" key="3">
    <source>
        <dbReference type="EMBL" id="KAE9304547.1"/>
    </source>
</evidence>
<sequence length="695" mass="75084">MWVTVSSQPRQHLPPLSALFPNHFPNRKEIRSSPVLLAKTLLRHTKIARMSSATNTSSPRVEPPRDTGSDQAPPSDHNRTTGGTSHLPVGSSGPPARSGSDGKESAGADTAQDASSAMGGRVTIPAEDASSASTSTGATTNAPPTTVTSMLNTSTKLPSVSVAVISPPPIGAATKPASEALVTSTFNSVVATHPSTSFISPPGLPSVTSTPLVVRIPASLEDVRRGATLEQGHDGLTRPLPVTTFTAGGVVLSAKMSLKNCCCLRISQLQAGVSSFDSLAETVHLTAKVGELTALIDKQRSSFQAEIQGLQADIARSIAQPRPAPSDPDVNQLMDDIQRLTRKLDNFGAMRSDAVAQRECLEKEPQSSKQLVEELQTKVANSAAISPSGLMDFIMEHRRFEYHWPRLQQILECYWSRTNISSNTRTRVVLQARELDDDNCDPYVPSVLRKPADCAPLSSEQAAQALSRLTQATTSSPVPSSDSHLGRSSATRKPTRDSKKSQARQASLPGSSRPTGHHSAPQESDSSEARQELVDLNASDSSRSRRLILKSQVERSALQLLPQRHIPMRVKPLDKSPSAMTELDAAYAVPNSLSWSGTRADVRELMLSGLSFWVAVETAGKAQVLHDKFSLLALIRMLGSAVYWETLDSTPWMRYVPLHFFKAAFDRIKDVSLTRPPEHWDPLPTRSAVNDFHDL</sequence>
<proteinExistence type="predicted"/>
<evidence type="ECO:0000313" key="2">
    <source>
        <dbReference type="EMBL" id="KAE8993852.1"/>
    </source>
</evidence>